<keyword evidence="3" id="KW-0804">Transcription</keyword>
<gene>
    <name evidence="6" type="ORF">RA086_09920</name>
</gene>
<evidence type="ECO:0000256" key="3">
    <source>
        <dbReference type="ARBA" id="ARBA00023163"/>
    </source>
</evidence>
<feature type="domain" description="SIS" evidence="5">
    <location>
        <begin position="125"/>
        <end position="266"/>
    </location>
</feature>
<proteinExistence type="predicted"/>
<dbReference type="PROSITE" id="PS51464">
    <property type="entry name" value="SIS"/>
    <property type="match status" value="1"/>
</dbReference>
<dbReference type="PANTHER" id="PTHR30514:SF10">
    <property type="entry name" value="MURR_RPIR FAMILY TRANSCRIPTIONAL REGULATOR"/>
    <property type="match status" value="1"/>
</dbReference>
<keyword evidence="2" id="KW-0238">DNA-binding</keyword>
<dbReference type="Gene3D" id="3.40.50.10490">
    <property type="entry name" value="Glucose-6-phosphate isomerase like protein, domain 1"/>
    <property type="match status" value="1"/>
</dbReference>
<evidence type="ECO:0000313" key="7">
    <source>
        <dbReference type="Proteomes" id="UP001227831"/>
    </source>
</evidence>
<evidence type="ECO:0000256" key="2">
    <source>
        <dbReference type="ARBA" id="ARBA00023125"/>
    </source>
</evidence>
<dbReference type="InterPro" id="IPR047640">
    <property type="entry name" value="RpiR-like"/>
</dbReference>
<feature type="domain" description="HTH rpiR-type" evidence="4">
    <location>
        <begin position="1"/>
        <end position="76"/>
    </location>
</feature>
<name>A0ABU1AAH2_9LACO</name>
<protein>
    <submittedName>
        <fullName evidence="6">MurR/RpiR family transcriptional regulator</fullName>
    </submittedName>
</protein>
<keyword evidence="7" id="KW-1185">Reference proteome</keyword>
<dbReference type="InterPro" id="IPR035472">
    <property type="entry name" value="RpiR-like_SIS"/>
</dbReference>
<dbReference type="InterPro" id="IPR000281">
    <property type="entry name" value="HTH_RpiR"/>
</dbReference>
<evidence type="ECO:0000256" key="1">
    <source>
        <dbReference type="ARBA" id="ARBA00023015"/>
    </source>
</evidence>
<dbReference type="PROSITE" id="PS51071">
    <property type="entry name" value="HTH_RPIR"/>
    <property type="match status" value="1"/>
</dbReference>
<evidence type="ECO:0000313" key="6">
    <source>
        <dbReference type="EMBL" id="MDQ7937924.1"/>
    </source>
</evidence>
<dbReference type="InterPro" id="IPR046348">
    <property type="entry name" value="SIS_dom_sf"/>
</dbReference>
<dbReference type="Pfam" id="PF01418">
    <property type="entry name" value="HTH_6"/>
    <property type="match status" value="1"/>
</dbReference>
<sequence>MLILEALKQQTDFTTTEKRIADYILANLPTLANSYIKELAAATYTSHSAIIRLAQKLGYHGFRDFQHTLTVAATAQAQALTAVDANFPFQVDDTAATIAKKLAAVTVTAIQTAHAQLDTAQLTATAKLLAHADRIFLFSHGDSQLRARSFQNKLVKINKFAIIAEEYSDDAWNAANLSPNDCAIFISYTGTTTTHQQFATYFQAHQIPTVLLTGNAQSPLIPLTTQQLISVQRETDFAKVGTFASQAAFEYLLDTLFSLLYVQDYRHNLSNLQQNQDLMQHGPLQTK</sequence>
<dbReference type="RefSeq" id="WP_308703636.1">
    <property type="nucleotide sequence ID" value="NZ_JAVCWF010000001.1"/>
</dbReference>
<organism evidence="6 7">
    <name type="scientific">Lactiplantibacillus brownii</name>
    <dbReference type="NCBI Taxonomy" id="3069269"/>
    <lineage>
        <taxon>Bacteria</taxon>
        <taxon>Bacillati</taxon>
        <taxon>Bacillota</taxon>
        <taxon>Bacilli</taxon>
        <taxon>Lactobacillales</taxon>
        <taxon>Lactobacillaceae</taxon>
        <taxon>Lactiplantibacillus</taxon>
    </lineage>
</organism>
<dbReference type="Gene3D" id="1.10.10.10">
    <property type="entry name" value="Winged helix-like DNA-binding domain superfamily/Winged helix DNA-binding domain"/>
    <property type="match status" value="1"/>
</dbReference>
<evidence type="ECO:0000259" key="5">
    <source>
        <dbReference type="PROSITE" id="PS51464"/>
    </source>
</evidence>
<dbReference type="InterPro" id="IPR036388">
    <property type="entry name" value="WH-like_DNA-bd_sf"/>
</dbReference>
<dbReference type="Pfam" id="PF01380">
    <property type="entry name" value="SIS"/>
    <property type="match status" value="1"/>
</dbReference>
<accession>A0ABU1AAH2</accession>
<dbReference type="PANTHER" id="PTHR30514">
    <property type="entry name" value="GLUCOKINASE"/>
    <property type="match status" value="1"/>
</dbReference>
<dbReference type="SUPFAM" id="SSF53697">
    <property type="entry name" value="SIS domain"/>
    <property type="match status" value="1"/>
</dbReference>
<evidence type="ECO:0000259" key="4">
    <source>
        <dbReference type="PROSITE" id="PS51071"/>
    </source>
</evidence>
<comment type="caution">
    <text evidence="6">The sequence shown here is derived from an EMBL/GenBank/DDBJ whole genome shotgun (WGS) entry which is preliminary data.</text>
</comment>
<dbReference type="CDD" id="cd05013">
    <property type="entry name" value="SIS_RpiR"/>
    <property type="match status" value="1"/>
</dbReference>
<dbReference type="Proteomes" id="UP001227831">
    <property type="component" value="Unassembled WGS sequence"/>
</dbReference>
<keyword evidence="1" id="KW-0805">Transcription regulation</keyword>
<dbReference type="SUPFAM" id="SSF46689">
    <property type="entry name" value="Homeodomain-like"/>
    <property type="match status" value="1"/>
</dbReference>
<dbReference type="InterPro" id="IPR001347">
    <property type="entry name" value="SIS_dom"/>
</dbReference>
<reference evidence="6 7" key="1">
    <citation type="journal article" date="2023" name="Int. J. Syst. Evol. Microbiol.">
        <title>Lactiplantibacillus brownii sp. nov., a novel psychrotolerant species isolated from sauerkraut.</title>
        <authorList>
            <person name="Heng Y.C."/>
            <person name="Silvaraju S."/>
            <person name="Lee J.K.Y."/>
            <person name="Kittelmann S."/>
        </authorList>
    </citation>
    <scope>NUCLEOTIDE SEQUENCE [LARGE SCALE GENOMIC DNA]</scope>
    <source>
        <strain evidence="6 7">WILCCON 0030</strain>
    </source>
</reference>
<dbReference type="EMBL" id="JAVCWF010000001">
    <property type="protein sequence ID" value="MDQ7937924.1"/>
    <property type="molecule type" value="Genomic_DNA"/>
</dbReference>
<dbReference type="InterPro" id="IPR009057">
    <property type="entry name" value="Homeodomain-like_sf"/>
</dbReference>